<dbReference type="Gene3D" id="3.40.190.10">
    <property type="entry name" value="Periplasmic binding protein-like II"/>
    <property type="match status" value="2"/>
</dbReference>
<keyword evidence="1" id="KW-0732">Signal</keyword>
<sequence length="221" mass="22262">MHLLALTSMAVRPALAALAPLLPPVRFEAADGVEVARRIRAGAAADLAVLAADALAALHAEGLAEAPRPLWDSETVAAVAADAPPAALDTADDLRALLTAARAVAHSTGPSGTALRALVTRLGLDGRVRLLQAPPGTPAGRLLADGRADLAFQQHSELAGLPGVRILGPLPGDTAITSTFAAAVLSTAARPAAARDLLDLLASDAASATARAHGMRPRGPR</sequence>
<protein>
    <recommendedName>
        <fullName evidence="4">Molybdate transport system substrate-binding protein</fullName>
    </recommendedName>
</protein>
<comment type="caution">
    <text evidence="2">The sequence shown here is derived from an EMBL/GenBank/DDBJ whole genome shotgun (WGS) entry which is preliminary data.</text>
</comment>
<accession>A0ABN2XDX9</accession>
<feature type="signal peptide" evidence="1">
    <location>
        <begin position="1"/>
        <end position="16"/>
    </location>
</feature>
<reference evidence="3" key="1">
    <citation type="journal article" date="2019" name="Int. J. Syst. Evol. Microbiol.">
        <title>The Global Catalogue of Microorganisms (GCM) 10K type strain sequencing project: providing services to taxonomists for standard genome sequencing and annotation.</title>
        <authorList>
            <consortium name="The Broad Institute Genomics Platform"/>
            <consortium name="The Broad Institute Genome Sequencing Center for Infectious Disease"/>
            <person name="Wu L."/>
            <person name="Ma J."/>
        </authorList>
    </citation>
    <scope>NUCLEOTIDE SEQUENCE [LARGE SCALE GENOMIC DNA]</scope>
    <source>
        <strain evidence="3">JCM 14559</strain>
    </source>
</reference>
<dbReference type="Pfam" id="PF13531">
    <property type="entry name" value="SBP_bac_11"/>
    <property type="match status" value="1"/>
</dbReference>
<dbReference type="RefSeq" id="WP_344554798.1">
    <property type="nucleotide sequence ID" value="NZ_BAAANS010000036.1"/>
</dbReference>
<evidence type="ECO:0000313" key="3">
    <source>
        <dbReference type="Proteomes" id="UP001500897"/>
    </source>
</evidence>
<evidence type="ECO:0008006" key="4">
    <source>
        <dbReference type="Google" id="ProtNLM"/>
    </source>
</evidence>
<feature type="chain" id="PRO_5047439886" description="Molybdate transport system substrate-binding protein" evidence="1">
    <location>
        <begin position="17"/>
        <end position="221"/>
    </location>
</feature>
<evidence type="ECO:0000313" key="2">
    <source>
        <dbReference type="EMBL" id="GAA2109206.1"/>
    </source>
</evidence>
<name>A0ABN2XDX9_9ACTN</name>
<dbReference type="SUPFAM" id="SSF53850">
    <property type="entry name" value="Periplasmic binding protein-like II"/>
    <property type="match status" value="1"/>
</dbReference>
<dbReference type="Proteomes" id="UP001500897">
    <property type="component" value="Unassembled WGS sequence"/>
</dbReference>
<evidence type="ECO:0000256" key="1">
    <source>
        <dbReference type="SAM" id="SignalP"/>
    </source>
</evidence>
<proteinExistence type="predicted"/>
<dbReference type="EMBL" id="BAAANS010000036">
    <property type="protein sequence ID" value="GAA2109206.1"/>
    <property type="molecule type" value="Genomic_DNA"/>
</dbReference>
<dbReference type="PANTHER" id="PTHR30632">
    <property type="entry name" value="MOLYBDATE-BINDING PERIPLASMIC PROTEIN"/>
    <property type="match status" value="1"/>
</dbReference>
<organism evidence="2 3">
    <name type="scientific">Kitasatospora saccharophila</name>
    <dbReference type="NCBI Taxonomy" id="407973"/>
    <lineage>
        <taxon>Bacteria</taxon>
        <taxon>Bacillati</taxon>
        <taxon>Actinomycetota</taxon>
        <taxon>Actinomycetes</taxon>
        <taxon>Kitasatosporales</taxon>
        <taxon>Streptomycetaceae</taxon>
        <taxon>Kitasatospora</taxon>
    </lineage>
</organism>
<dbReference type="InterPro" id="IPR050682">
    <property type="entry name" value="ModA/WtpA"/>
</dbReference>
<gene>
    <name evidence="2" type="ORF">GCM10009759_49640</name>
</gene>
<keyword evidence="3" id="KW-1185">Reference proteome</keyword>
<dbReference type="PANTHER" id="PTHR30632:SF11">
    <property type="entry name" value="BLR4797 PROTEIN"/>
    <property type="match status" value="1"/>
</dbReference>